<protein>
    <submittedName>
        <fullName evidence="5">LuxR family transcriptional regulator</fullName>
    </submittedName>
</protein>
<dbReference type="SUPFAM" id="SSF75516">
    <property type="entry name" value="Pheromone-binding domain of LuxR-like quorum-sensing transcription factors"/>
    <property type="match status" value="1"/>
</dbReference>
<dbReference type="InterPro" id="IPR016032">
    <property type="entry name" value="Sig_transdc_resp-reg_C-effctor"/>
</dbReference>
<comment type="caution">
    <text evidence="5">The sequence shown here is derived from an EMBL/GenBank/DDBJ whole genome shotgun (WGS) entry which is preliminary data.</text>
</comment>
<evidence type="ECO:0000256" key="2">
    <source>
        <dbReference type="ARBA" id="ARBA00023125"/>
    </source>
</evidence>
<evidence type="ECO:0000256" key="1">
    <source>
        <dbReference type="ARBA" id="ARBA00023015"/>
    </source>
</evidence>
<dbReference type="PANTHER" id="PTHR44688:SF16">
    <property type="entry name" value="DNA-BINDING TRANSCRIPTIONAL ACTIVATOR DEVR_DOSR"/>
    <property type="match status" value="1"/>
</dbReference>
<dbReference type="InterPro" id="IPR005143">
    <property type="entry name" value="TF_LuxR_autoind-bd_dom"/>
</dbReference>
<feature type="domain" description="HTH luxR-type" evidence="4">
    <location>
        <begin position="173"/>
        <end position="238"/>
    </location>
</feature>
<organism evidence="5 6">
    <name type="scientific">Giesbergeria sinuosa</name>
    <dbReference type="NCBI Taxonomy" id="80883"/>
    <lineage>
        <taxon>Bacteria</taxon>
        <taxon>Pseudomonadati</taxon>
        <taxon>Pseudomonadota</taxon>
        <taxon>Betaproteobacteria</taxon>
        <taxon>Burkholderiales</taxon>
        <taxon>Comamonadaceae</taxon>
        <taxon>Giesbergeria</taxon>
    </lineage>
</organism>
<dbReference type="PANTHER" id="PTHR44688">
    <property type="entry name" value="DNA-BINDING TRANSCRIPTIONAL ACTIVATOR DEVR_DOSR"/>
    <property type="match status" value="1"/>
</dbReference>
<keyword evidence="6" id="KW-1185">Reference proteome</keyword>
<evidence type="ECO:0000313" key="6">
    <source>
        <dbReference type="Proteomes" id="UP001596001"/>
    </source>
</evidence>
<keyword evidence="2" id="KW-0238">DNA-binding</keyword>
<dbReference type="InterPro" id="IPR036693">
    <property type="entry name" value="TF_LuxR_autoind-bd_dom_sf"/>
</dbReference>
<dbReference type="InterPro" id="IPR000792">
    <property type="entry name" value="Tscrpt_reg_LuxR_C"/>
</dbReference>
<dbReference type="PROSITE" id="PS50043">
    <property type="entry name" value="HTH_LUXR_2"/>
    <property type="match status" value="1"/>
</dbReference>
<dbReference type="RefSeq" id="WP_382434108.1">
    <property type="nucleotide sequence ID" value="NZ_JBHSHJ010000013.1"/>
</dbReference>
<evidence type="ECO:0000256" key="3">
    <source>
        <dbReference type="ARBA" id="ARBA00023163"/>
    </source>
</evidence>
<gene>
    <name evidence="5" type="ORF">ACFO6X_14010</name>
</gene>
<sequence length="242" mass="27875">MDMSIYESMLRVLNATSVEQLKEQTQQVIEMLGFKHYMYLLSQQDDMQQDNFRLFSVATYPDAWLNRYLEMDYHLVDPTARHIREHHYPLPWSNATFSEAKARKMYEEAKQFGISAGVTCPIVTQQKDLAGFGYSKPGDADKLFEESVKSLACGHLLGCYMHEAVIRLLNIKPKPHHAELSPREIQCLNLSAQGFADAEIAWRLDVNTRTIRFHLKNVRQKLGANTRLQMISRAIELNIIGL</sequence>
<dbReference type="PRINTS" id="PR00038">
    <property type="entry name" value="HTHLUXR"/>
</dbReference>
<dbReference type="SUPFAM" id="SSF46894">
    <property type="entry name" value="C-terminal effector domain of the bipartite response regulators"/>
    <property type="match status" value="1"/>
</dbReference>
<proteinExistence type="predicted"/>
<dbReference type="Gene3D" id="1.10.10.10">
    <property type="entry name" value="Winged helix-like DNA-binding domain superfamily/Winged helix DNA-binding domain"/>
    <property type="match status" value="1"/>
</dbReference>
<name>A0ABV9QGD0_9BURK</name>
<dbReference type="Pfam" id="PF03472">
    <property type="entry name" value="Autoind_bind"/>
    <property type="match status" value="1"/>
</dbReference>
<dbReference type="Gene3D" id="3.30.450.80">
    <property type="entry name" value="Transcription factor LuxR-like, autoinducer-binding domain"/>
    <property type="match status" value="1"/>
</dbReference>
<dbReference type="EMBL" id="JBHSHJ010000013">
    <property type="protein sequence ID" value="MFC4790095.1"/>
    <property type="molecule type" value="Genomic_DNA"/>
</dbReference>
<dbReference type="InterPro" id="IPR036388">
    <property type="entry name" value="WH-like_DNA-bd_sf"/>
</dbReference>
<dbReference type="Proteomes" id="UP001596001">
    <property type="component" value="Unassembled WGS sequence"/>
</dbReference>
<dbReference type="CDD" id="cd06170">
    <property type="entry name" value="LuxR_C_like"/>
    <property type="match status" value="1"/>
</dbReference>
<evidence type="ECO:0000259" key="4">
    <source>
        <dbReference type="PROSITE" id="PS50043"/>
    </source>
</evidence>
<dbReference type="SMART" id="SM00421">
    <property type="entry name" value="HTH_LUXR"/>
    <property type="match status" value="1"/>
</dbReference>
<keyword evidence="1" id="KW-0805">Transcription regulation</keyword>
<dbReference type="Pfam" id="PF00196">
    <property type="entry name" value="GerE"/>
    <property type="match status" value="1"/>
</dbReference>
<accession>A0ABV9QGD0</accession>
<reference evidence="6" key="1">
    <citation type="journal article" date="2019" name="Int. J. Syst. Evol. Microbiol.">
        <title>The Global Catalogue of Microorganisms (GCM) 10K type strain sequencing project: providing services to taxonomists for standard genome sequencing and annotation.</title>
        <authorList>
            <consortium name="The Broad Institute Genomics Platform"/>
            <consortium name="The Broad Institute Genome Sequencing Center for Infectious Disease"/>
            <person name="Wu L."/>
            <person name="Ma J."/>
        </authorList>
    </citation>
    <scope>NUCLEOTIDE SEQUENCE [LARGE SCALE GENOMIC DNA]</scope>
    <source>
        <strain evidence="6">CCUG 49452</strain>
    </source>
</reference>
<evidence type="ECO:0000313" key="5">
    <source>
        <dbReference type="EMBL" id="MFC4790095.1"/>
    </source>
</evidence>
<keyword evidence="3" id="KW-0804">Transcription</keyword>